<evidence type="ECO:0000256" key="4">
    <source>
        <dbReference type="ARBA" id="ARBA00022670"/>
    </source>
</evidence>
<name>A0A1F7V8P3_9BACT</name>
<keyword evidence="8 11" id="KW-1133">Transmembrane helix</keyword>
<dbReference type="InterPro" id="IPR036034">
    <property type="entry name" value="PDZ_sf"/>
</dbReference>
<dbReference type="InterPro" id="IPR004387">
    <property type="entry name" value="Pept_M50_Zn"/>
</dbReference>
<dbReference type="GO" id="GO:0006508">
    <property type="term" value="P:proteolysis"/>
    <property type="evidence" value="ECO:0007669"/>
    <property type="project" value="UniProtKB-KW"/>
</dbReference>
<dbReference type="PANTHER" id="PTHR42837:SF2">
    <property type="entry name" value="MEMBRANE METALLOPROTEASE ARASP2, CHLOROPLASTIC-RELATED"/>
    <property type="match status" value="1"/>
</dbReference>
<evidence type="ECO:0000256" key="3">
    <source>
        <dbReference type="ARBA" id="ARBA00007931"/>
    </source>
</evidence>
<dbReference type="Pfam" id="PF02163">
    <property type="entry name" value="Peptidase_M50"/>
    <property type="match status" value="1"/>
</dbReference>
<evidence type="ECO:0000256" key="10">
    <source>
        <dbReference type="ARBA" id="ARBA00023136"/>
    </source>
</evidence>
<comment type="caution">
    <text evidence="13">The sequence shown here is derived from an EMBL/GenBank/DDBJ whole genome shotgun (WGS) entry which is preliminary data.</text>
</comment>
<keyword evidence="10 11" id="KW-0472">Membrane</keyword>
<dbReference type="SMART" id="SM00228">
    <property type="entry name" value="PDZ"/>
    <property type="match status" value="1"/>
</dbReference>
<dbReference type="Gene3D" id="2.30.42.10">
    <property type="match status" value="1"/>
</dbReference>
<evidence type="ECO:0000256" key="2">
    <source>
        <dbReference type="ARBA" id="ARBA00004141"/>
    </source>
</evidence>
<comment type="subcellular location">
    <subcellularLocation>
        <location evidence="2">Membrane</location>
        <topology evidence="2">Multi-pass membrane protein</topology>
    </subcellularLocation>
</comment>
<comment type="similarity">
    <text evidence="3">Belongs to the peptidase M50B family.</text>
</comment>
<dbReference type="InterPro" id="IPR008915">
    <property type="entry name" value="Peptidase_M50"/>
</dbReference>
<reference evidence="13 14" key="1">
    <citation type="journal article" date="2016" name="Nat. Commun.">
        <title>Thousands of microbial genomes shed light on interconnected biogeochemical processes in an aquifer system.</title>
        <authorList>
            <person name="Anantharaman K."/>
            <person name="Brown C.T."/>
            <person name="Hug L.A."/>
            <person name="Sharon I."/>
            <person name="Castelle C.J."/>
            <person name="Probst A.J."/>
            <person name="Thomas B.C."/>
            <person name="Singh A."/>
            <person name="Wilkins M.J."/>
            <person name="Karaoz U."/>
            <person name="Brodie E.L."/>
            <person name="Williams K.H."/>
            <person name="Hubbard S.S."/>
            <person name="Banfield J.F."/>
        </authorList>
    </citation>
    <scope>NUCLEOTIDE SEQUENCE [LARGE SCALE GENOMIC DNA]</scope>
</reference>
<organism evidence="13 14">
    <name type="scientific">Candidatus Uhrbacteria bacterium RIFCSPLOWO2_02_FULL_48_12</name>
    <dbReference type="NCBI Taxonomy" id="1802407"/>
    <lineage>
        <taxon>Bacteria</taxon>
        <taxon>Candidatus Uhriibacteriota</taxon>
    </lineage>
</organism>
<evidence type="ECO:0000256" key="5">
    <source>
        <dbReference type="ARBA" id="ARBA00022692"/>
    </source>
</evidence>
<evidence type="ECO:0000256" key="8">
    <source>
        <dbReference type="ARBA" id="ARBA00022989"/>
    </source>
</evidence>
<comment type="cofactor">
    <cofactor evidence="1">
        <name>Zn(2+)</name>
        <dbReference type="ChEBI" id="CHEBI:29105"/>
    </cofactor>
</comment>
<evidence type="ECO:0000313" key="13">
    <source>
        <dbReference type="EMBL" id="OGL86892.1"/>
    </source>
</evidence>
<feature type="domain" description="PDZ" evidence="12">
    <location>
        <begin position="107"/>
        <end position="189"/>
    </location>
</feature>
<keyword evidence="7" id="KW-0862">Zinc</keyword>
<gene>
    <name evidence="13" type="ORF">A3I40_04155</name>
</gene>
<proteinExistence type="inferred from homology"/>
<feature type="transmembrane region" description="Helical" evidence="11">
    <location>
        <begin position="280"/>
        <end position="302"/>
    </location>
</feature>
<evidence type="ECO:0000313" key="14">
    <source>
        <dbReference type="Proteomes" id="UP000178723"/>
    </source>
</evidence>
<dbReference type="STRING" id="1802407.A3I40_04155"/>
<keyword evidence="6" id="KW-0378">Hydrolase</keyword>
<sequence>MVGVLTFILTLLVLVLVHEFGHFWAARWFGVGVEEFGFGFPPAVIKKRFGQTVYSLNWIPLGGFVKIKGEESAVADADSFSVQAPWRRAIIIVSGIIMNLAVVVILFTVGFSVGLPQEINEELPPGARAQDIRHQVAAVMPKSPAFDVLKGGDAIITIDGREFEALSSLQSYIRSHPNDTLNLTIERDQQQQTITLKPALLQVGDEEVYGLGVSLFTTATVSYPIYRAPWEAVKLTGRLFWLIAKTLGDIVVGLIRGAPAPVDVTGPIGIAILTTQVVDLGWIFILQFVAVLSLNLAFINLLPFPALDGGRLFFILIEIIRRRPVPEHIEGRIHRWGFTVLLLLVLVVTYFDLKRFGGAFDSWLMSLRHLVS</sequence>
<keyword evidence="9" id="KW-0482">Metalloprotease</keyword>
<evidence type="ECO:0000256" key="9">
    <source>
        <dbReference type="ARBA" id="ARBA00023049"/>
    </source>
</evidence>
<dbReference type="Proteomes" id="UP000178723">
    <property type="component" value="Unassembled WGS sequence"/>
</dbReference>
<dbReference type="PANTHER" id="PTHR42837">
    <property type="entry name" value="REGULATOR OF SIGMA-E PROTEASE RSEP"/>
    <property type="match status" value="1"/>
</dbReference>
<dbReference type="EMBL" id="MGEP01000040">
    <property type="protein sequence ID" value="OGL86892.1"/>
    <property type="molecule type" value="Genomic_DNA"/>
</dbReference>
<dbReference type="InterPro" id="IPR001478">
    <property type="entry name" value="PDZ"/>
</dbReference>
<protein>
    <recommendedName>
        <fullName evidence="12">PDZ domain-containing protein</fullName>
    </recommendedName>
</protein>
<evidence type="ECO:0000259" key="12">
    <source>
        <dbReference type="SMART" id="SM00228"/>
    </source>
</evidence>
<dbReference type="AlphaFoldDB" id="A0A1F7V8P3"/>
<evidence type="ECO:0000256" key="11">
    <source>
        <dbReference type="SAM" id="Phobius"/>
    </source>
</evidence>
<evidence type="ECO:0000256" key="7">
    <source>
        <dbReference type="ARBA" id="ARBA00022833"/>
    </source>
</evidence>
<feature type="transmembrane region" description="Helical" evidence="11">
    <location>
        <begin position="333"/>
        <end position="353"/>
    </location>
</feature>
<dbReference type="SUPFAM" id="SSF50156">
    <property type="entry name" value="PDZ domain-like"/>
    <property type="match status" value="1"/>
</dbReference>
<feature type="transmembrane region" description="Helical" evidence="11">
    <location>
        <begin position="89"/>
        <end position="115"/>
    </location>
</feature>
<dbReference type="CDD" id="cd06163">
    <property type="entry name" value="S2P-M50_PDZ_RseP-like"/>
    <property type="match status" value="1"/>
</dbReference>
<keyword evidence="5 11" id="KW-0812">Transmembrane</keyword>
<dbReference type="GO" id="GO:0016020">
    <property type="term" value="C:membrane"/>
    <property type="evidence" value="ECO:0007669"/>
    <property type="project" value="UniProtKB-SubCell"/>
</dbReference>
<accession>A0A1F7V8P3</accession>
<evidence type="ECO:0000256" key="1">
    <source>
        <dbReference type="ARBA" id="ARBA00001947"/>
    </source>
</evidence>
<evidence type="ECO:0000256" key="6">
    <source>
        <dbReference type="ARBA" id="ARBA00022801"/>
    </source>
</evidence>
<keyword evidence="4" id="KW-0645">Protease</keyword>
<dbReference type="GO" id="GO:0004222">
    <property type="term" value="F:metalloendopeptidase activity"/>
    <property type="evidence" value="ECO:0007669"/>
    <property type="project" value="InterPro"/>
</dbReference>